<organism evidence="1 2">
    <name type="scientific">Saccharolobus caldissimus</name>
    <dbReference type="NCBI Taxonomy" id="1702097"/>
    <lineage>
        <taxon>Archaea</taxon>
        <taxon>Thermoproteota</taxon>
        <taxon>Thermoprotei</taxon>
        <taxon>Sulfolobales</taxon>
        <taxon>Sulfolobaceae</taxon>
        <taxon>Saccharolobus</taxon>
    </lineage>
</organism>
<dbReference type="AlphaFoldDB" id="A0AAQ4CRW4"/>
<accession>A0AAQ4CRW4</accession>
<dbReference type="GeneID" id="68866292"/>
<reference evidence="1 2" key="1">
    <citation type="journal article" date="2022" name="Microbiol. Resour. Announc.">
        <title>Complete Genome Sequence of the Hyperthermophilic and Acidophilic Archaeon Saccharolobus caldissimus Strain HS-3T.</title>
        <authorList>
            <person name="Sakai H.D."/>
            <person name="Kurosawa N."/>
        </authorList>
    </citation>
    <scope>NUCLEOTIDE SEQUENCE [LARGE SCALE GENOMIC DNA]</scope>
    <source>
        <strain evidence="1 2">JCM32116</strain>
    </source>
</reference>
<dbReference type="KEGG" id="scas:SACC_15620"/>
<dbReference type="EMBL" id="AP025226">
    <property type="protein sequence ID" value="BDB98545.1"/>
    <property type="molecule type" value="Genomic_DNA"/>
</dbReference>
<keyword evidence="2" id="KW-1185">Reference proteome</keyword>
<sequence>MNKGKTINMLKLEDLKELMGLLEKYYNIYKLPNSNDIRHIIELHGKLFIKDKISIRDIFQEINDNKSLYKPYRRFDLIYGIGPKIASFIVRDIIFMGIKSGMINENEVNQFDSIWTAFPIDTHVFKLTKKLKLHNEEKIPSNDEEKEERMMEITYRLIDLKISVPFFNAGAWYIDFENINIFI</sequence>
<dbReference type="RefSeq" id="WP_229572399.1">
    <property type="nucleotide sequence ID" value="NZ_AP025226.1"/>
</dbReference>
<name>A0AAQ4CRW4_9CREN</name>
<protein>
    <submittedName>
        <fullName evidence="1">Uncharacterized protein</fullName>
    </submittedName>
</protein>
<dbReference type="Proteomes" id="UP001319921">
    <property type="component" value="Chromosome"/>
</dbReference>
<evidence type="ECO:0000313" key="2">
    <source>
        <dbReference type="Proteomes" id="UP001319921"/>
    </source>
</evidence>
<proteinExistence type="predicted"/>
<gene>
    <name evidence="1" type="ORF">SACC_15620</name>
</gene>
<evidence type="ECO:0000313" key="1">
    <source>
        <dbReference type="EMBL" id="BDB98545.1"/>
    </source>
</evidence>